<dbReference type="RefSeq" id="WP_204820774.1">
    <property type="nucleotide sequence ID" value="NZ_JANHOF010000020.1"/>
</dbReference>
<dbReference type="EMBL" id="JBHLVF010000006">
    <property type="protein sequence ID" value="MFC0390078.1"/>
    <property type="molecule type" value="Genomic_DNA"/>
</dbReference>
<evidence type="ECO:0000313" key="1">
    <source>
        <dbReference type="EMBL" id="MFC0390078.1"/>
    </source>
</evidence>
<evidence type="ECO:0000313" key="2">
    <source>
        <dbReference type="Proteomes" id="UP001589818"/>
    </source>
</evidence>
<name>A0ABV6J2H7_9BACL</name>
<organism evidence="1 2">
    <name type="scientific">Paenibacillus mendelii</name>
    <dbReference type="NCBI Taxonomy" id="206163"/>
    <lineage>
        <taxon>Bacteria</taxon>
        <taxon>Bacillati</taxon>
        <taxon>Bacillota</taxon>
        <taxon>Bacilli</taxon>
        <taxon>Bacillales</taxon>
        <taxon>Paenibacillaceae</taxon>
        <taxon>Paenibacillus</taxon>
    </lineage>
</organism>
<gene>
    <name evidence="1" type="ORF">ACFFJ8_01685</name>
</gene>
<reference evidence="1 2" key="1">
    <citation type="submission" date="2024-09" db="EMBL/GenBank/DDBJ databases">
        <authorList>
            <person name="Sun Q."/>
            <person name="Mori K."/>
        </authorList>
    </citation>
    <scope>NUCLEOTIDE SEQUENCE [LARGE SCALE GENOMIC DNA]</scope>
    <source>
        <strain evidence="1 2">CCM 4839</strain>
    </source>
</reference>
<accession>A0ABV6J2H7</accession>
<comment type="caution">
    <text evidence="1">The sequence shown here is derived from an EMBL/GenBank/DDBJ whole genome shotgun (WGS) entry which is preliminary data.</text>
</comment>
<proteinExistence type="predicted"/>
<keyword evidence="2" id="KW-1185">Reference proteome</keyword>
<dbReference type="Proteomes" id="UP001589818">
    <property type="component" value="Unassembled WGS sequence"/>
</dbReference>
<sequence length="157" mass="17884">MIRGIAFQIPNEYGQWLTNILASINCTMYDWYIGAGEEYKLMEGELVPLFPENSFHPIVDGAALLQYIHTDSPQYIIHADLKAFPRGTPITHVETHEDFLASGCELVVLIIDCSYTSIYCKDPGMLNKLYSNMEAYSVQSLTYITDDNDFRTKLAVW</sequence>
<dbReference type="InterPro" id="IPR020216">
    <property type="entry name" value="Uncharacterised_YncE"/>
</dbReference>
<protein>
    <submittedName>
        <fullName evidence="1">DUF2691 family protein</fullName>
    </submittedName>
</protein>
<dbReference type="Pfam" id="PF10903">
    <property type="entry name" value="DUF2691"/>
    <property type="match status" value="1"/>
</dbReference>